<dbReference type="InterPro" id="IPR052348">
    <property type="entry name" value="Metallopeptidase_M50B"/>
</dbReference>
<dbReference type="OrthoDB" id="9800627at2"/>
<feature type="transmembrane region" description="Helical" evidence="1">
    <location>
        <begin position="61"/>
        <end position="82"/>
    </location>
</feature>
<proteinExistence type="predicted"/>
<reference evidence="2 3" key="1">
    <citation type="submission" date="2017-03" db="EMBL/GenBank/DDBJ databases">
        <authorList>
            <person name="Afonso C.L."/>
            <person name="Miller P.J."/>
            <person name="Scott M.A."/>
            <person name="Spackman E."/>
            <person name="Goraichik I."/>
            <person name="Dimitrov K.M."/>
            <person name="Suarez D.L."/>
            <person name="Swayne D.E."/>
        </authorList>
    </citation>
    <scope>NUCLEOTIDE SEQUENCE [LARGE SCALE GENOMIC DNA]</scope>
    <source>
        <strain evidence="2">PRJEB14757</strain>
    </source>
</reference>
<dbReference type="STRING" id="1246637.MTBBW1_10060"/>
<keyword evidence="1" id="KW-0812">Transmembrane</keyword>
<gene>
    <name evidence="2" type="primary">ywhC</name>
    <name evidence="2" type="ORF">MTBBW1_10060</name>
</gene>
<organism evidence="2 3">
    <name type="scientific">Desulfamplus magnetovallimortis</name>
    <dbReference type="NCBI Taxonomy" id="1246637"/>
    <lineage>
        <taxon>Bacteria</taxon>
        <taxon>Pseudomonadati</taxon>
        <taxon>Thermodesulfobacteriota</taxon>
        <taxon>Desulfobacteria</taxon>
        <taxon>Desulfobacterales</taxon>
        <taxon>Desulfobacteraceae</taxon>
        <taxon>Desulfamplus</taxon>
    </lineage>
</organism>
<dbReference type="RefSeq" id="WP_080797590.1">
    <property type="nucleotide sequence ID" value="NZ_LT828540.1"/>
</dbReference>
<evidence type="ECO:0000313" key="2">
    <source>
        <dbReference type="EMBL" id="SLM27401.1"/>
    </source>
</evidence>
<keyword evidence="2" id="KW-0378">Hydrolase</keyword>
<evidence type="ECO:0000313" key="3">
    <source>
        <dbReference type="Proteomes" id="UP000191931"/>
    </source>
</evidence>
<feature type="transmembrane region" description="Helical" evidence="1">
    <location>
        <begin position="23"/>
        <end position="49"/>
    </location>
</feature>
<feature type="transmembrane region" description="Helical" evidence="1">
    <location>
        <begin position="137"/>
        <end position="166"/>
    </location>
</feature>
<dbReference type="PANTHER" id="PTHR35864">
    <property type="entry name" value="ZINC METALLOPROTEASE MJ0611-RELATED"/>
    <property type="match status" value="1"/>
</dbReference>
<keyword evidence="1" id="KW-0472">Membrane</keyword>
<protein>
    <submittedName>
        <fullName evidence="2">Putative peptidase, metal-dependent hydrolase</fullName>
    </submittedName>
</protein>
<dbReference type="AlphaFoldDB" id="A0A1W1H4J9"/>
<accession>A0A1W1H4J9</accession>
<dbReference type="GO" id="GO:0016787">
    <property type="term" value="F:hydrolase activity"/>
    <property type="evidence" value="ECO:0007669"/>
    <property type="project" value="UniProtKB-KW"/>
</dbReference>
<keyword evidence="3" id="KW-1185">Reference proteome</keyword>
<name>A0A1W1H4J9_9BACT</name>
<dbReference type="EMBL" id="FWEV01000001">
    <property type="protein sequence ID" value="SLM27401.1"/>
    <property type="molecule type" value="Genomic_DNA"/>
</dbReference>
<keyword evidence="1" id="KW-1133">Transmembrane helix</keyword>
<dbReference type="PANTHER" id="PTHR35864:SF1">
    <property type="entry name" value="ZINC METALLOPROTEASE YWHC-RELATED"/>
    <property type="match status" value="1"/>
</dbReference>
<feature type="transmembrane region" description="Helical" evidence="1">
    <location>
        <begin position="102"/>
        <end position="125"/>
    </location>
</feature>
<sequence>MTSEPLIDIPFLLNYTHLEFDKAVIFAVSALMAITVNAEAQAFMATLLGDADSEAKDRFHFNPFMHVNLAGLLCFAAAGFGWPGQIKVNTDHLEHPAISLMVIKFAGAFANLILAGIAGSILWVMSKWNLQDQVFTIVVSVNIMVFVFHFIPLPPLAGSSIFYGLIPETLKKSNFSKYFMKIFPYVFVALIILMKLQNWDFPEKYFYPVVQTIFNFISGN</sequence>
<feature type="transmembrane region" description="Helical" evidence="1">
    <location>
        <begin position="178"/>
        <end position="196"/>
    </location>
</feature>
<dbReference type="Proteomes" id="UP000191931">
    <property type="component" value="Unassembled WGS sequence"/>
</dbReference>
<evidence type="ECO:0000256" key="1">
    <source>
        <dbReference type="SAM" id="Phobius"/>
    </source>
</evidence>